<dbReference type="GO" id="GO:0006508">
    <property type="term" value="P:proteolysis"/>
    <property type="evidence" value="ECO:0007669"/>
    <property type="project" value="UniProtKB-KW"/>
</dbReference>
<dbReference type="GO" id="GO:0042277">
    <property type="term" value="F:peptide binding"/>
    <property type="evidence" value="ECO:0007669"/>
    <property type="project" value="TreeGrafter"/>
</dbReference>
<evidence type="ECO:0000256" key="13">
    <source>
        <dbReference type="ARBA" id="ARBA00023049"/>
    </source>
</evidence>
<dbReference type="Pfam" id="PF11838">
    <property type="entry name" value="ERAP1_C"/>
    <property type="match status" value="1"/>
</dbReference>
<dbReference type="GO" id="GO:0008270">
    <property type="term" value="F:zinc ion binding"/>
    <property type="evidence" value="ECO:0007669"/>
    <property type="project" value="UniProtKB-UniRule"/>
</dbReference>
<dbReference type="InterPro" id="IPR045357">
    <property type="entry name" value="Aminopeptidase_N-like_N"/>
</dbReference>
<evidence type="ECO:0000256" key="16">
    <source>
        <dbReference type="ARBA" id="ARBA00023288"/>
    </source>
</evidence>
<feature type="binding site" evidence="19">
    <location>
        <position position="335"/>
    </location>
    <ligand>
        <name>Zn(2+)</name>
        <dbReference type="ChEBI" id="CHEBI:29105"/>
        <note>catalytic</note>
    </ligand>
</feature>
<dbReference type="InterPro" id="IPR050344">
    <property type="entry name" value="Peptidase_M1_aminopeptidases"/>
</dbReference>
<comment type="cofactor">
    <cofactor evidence="19 21">
        <name>Zn(2+)</name>
        <dbReference type="ChEBI" id="CHEBI:29105"/>
    </cofactor>
    <text evidence="19 21">Binds 1 zinc ion per subunit.</text>
</comment>
<dbReference type="GO" id="GO:0005615">
    <property type="term" value="C:extracellular space"/>
    <property type="evidence" value="ECO:0007669"/>
    <property type="project" value="TreeGrafter"/>
</dbReference>
<keyword evidence="14" id="KW-0472">Membrane</keyword>
<dbReference type="PRINTS" id="PR00756">
    <property type="entry name" value="ALADIPTASE"/>
</dbReference>
<feature type="domain" description="ERAP1-like C-terminal" evidence="24">
    <location>
        <begin position="568"/>
        <end position="865"/>
    </location>
</feature>
<keyword evidence="10 19" id="KW-0862">Zinc</keyword>
<evidence type="ECO:0000256" key="15">
    <source>
        <dbReference type="ARBA" id="ARBA00023180"/>
    </source>
</evidence>
<evidence type="ECO:0000256" key="18">
    <source>
        <dbReference type="PIRSR" id="PIRSR634016-2"/>
    </source>
</evidence>
<dbReference type="GO" id="GO:0098552">
    <property type="term" value="C:side of membrane"/>
    <property type="evidence" value="ECO:0007669"/>
    <property type="project" value="UniProtKB-KW"/>
</dbReference>
<evidence type="ECO:0000256" key="22">
    <source>
        <dbReference type="SAM" id="SignalP"/>
    </source>
</evidence>
<evidence type="ECO:0000256" key="6">
    <source>
        <dbReference type="ARBA" id="ARBA00022670"/>
    </source>
</evidence>
<evidence type="ECO:0000256" key="10">
    <source>
        <dbReference type="ARBA" id="ARBA00022833"/>
    </source>
</evidence>
<dbReference type="PANTHER" id="PTHR11533:SF301">
    <property type="entry name" value="AMINOPEPTIDASE"/>
    <property type="match status" value="1"/>
</dbReference>
<comment type="similarity">
    <text evidence="3 21">Belongs to the peptidase M1 family.</text>
</comment>
<dbReference type="Pfam" id="PF17900">
    <property type="entry name" value="Peptidase_M1_N"/>
    <property type="match status" value="1"/>
</dbReference>
<dbReference type="EMBL" id="HBUE01027220">
    <property type="protein sequence ID" value="CAG6454752.1"/>
    <property type="molecule type" value="Transcribed_RNA"/>
</dbReference>
<keyword evidence="9 21" id="KW-0378">Hydrolase</keyword>
<evidence type="ECO:0000256" key="20">
    <source>
        <dbReference type="PIRSR" id="PIRSR634016-4"/>
    </source>
</evidence>
<keyword evidence="13 21" id="KW-0482">Metalloprotease</keyword>
<evidence type="ECO:0000256" key="19">
    <source>
        <dbReference type="PIRSR" id="PIRSR634016-3"/>
    </source>
</evidence>
<evidence type="ECO:0000256" key="5">
    <source>
        <dbReference type="ARBA" id="ARBA00022622"/>
    </source>
</evidence>
<evidence type="ECO:0000256" key="7">
    <source>
        <dbReference type="ARBA" id="ARBA00022692"/>
    </source>
</evidence>
<feature type="binding site" evidence="18">
    <location>
        <position position="161"/>
    </location>
    <ligand>
        <name>substrate</name>
    </ligand>
</feature>
<comment type="subcellular location">
    <subcellularLocation>
        <location evidence="2">Cell membrane</location>
        <topology evidence="2">Lipid-anchor</topology>
        <topology evidence="2">GPI-anchor</topology>
    </subcellularLocation>
    <subcellularLocation>
        <location evidence="1">Membrane</location>
        <topology evidence="1">Single-pass type II membrane protein</topology>
    </subcellularLocation>
</comment>
<keyword evidence="12" id="KW-1133">Transmembrane helix</keyword>
<feature type="active site" description="Proton acceptor" evidence="17">
    <location>
        <position position="336"/>
    </location>
</feature>
<evidence type="ECO:0000256" key="3">
    <source>
        <dbReference type="ARBA" id="ARBA00010136"/>
    </source>
</evidence>
<dbReference type="InterPro" id="IPR014782">
    <property type="entry name" value="Peptidase_M1_dom"/>
</dbReference>
<feature type="chain" id="PRO_5034586299" description="Aminopeptidase" evidence="22">
    <location>
        <begin position="18"/>
        <end position="899"/>
    </location>
</feature>
<dbReference type="PANTHER" id="PTHR11533">
    <property type="entry name" value="PROTEASE M1 ZINC METALLOPROTEASE"/>
    <property type="match status" value="1"/>
</dbReference>
<evidence type="ECO:0000256" key="2">
    <source>
        <dbReference type="ARBA" id="ARBA00004609"/>
    </source>
</evidence>
<dbReference type="CDD" id="cd09601">
    <property type="entry name" value="M1_APN-Q_like"/>
    <property type="match status" value="1"/>
</dbReference>
<keyword evidence="7" id="KW-0812">Transmembrane</keyword>
<sequence>MWKIFALLALSVNICVSSPVVRNQREFSTYRLPNTTVPTHYNLYLDTDVHVGVFEYTGNVKISIRVLEDTKQIVLHSVRNEIKRIQLFTNQLPVPVQGFEFDEDKEFLIVNTNAWLHAGESYVLDIDFTNSLERNDQAGFYLSSYVNDAGETKFLGVTQFESCDARSSFPCYDEPGLKTTYDVRIACGLEYTAKSNAPAAGIQILSNGKKLTTFQRSPRMQTYLVAFLVSDFANEREVSKEPHQVAVSTLARPTASHALTYSVDASVKFLREMEKYFDQSYAMTKIDNVAVANGDFAAGAMENWGLVTYRESTILFDPEIHGENVQLSVVGIVGHEYTHQFFGNLLAPKWWSYLWLNEGFARFYQYYVSEFSHPELNMRDRFASVRTTALNSDASATIRPMTHYVETTAEISRLFDNIAYAKSASVLRMFNYALTEKTFQKGIRYYVQQNKDNGVVEEQDLFNSLQQAAAEDVRLPLSLTMNEVFSSWSNQPGAPAVTVTRVGTTNEYLFSQERFFNTPQDNPSTQSWWIPISFTSSSNAEYETRVAFWMPPGVSEVRYRIDGDQVRINPQATGYYRVNYDPEMWASIIRDLHENPNTIHKLSRSQLIDDSMQLAHAGKLDYDTAFKVMDYLREEVEYIPWETAAFNLDYLHRMLRSDKKASESLENYVADLAKKLLSTYGLEPVKGESANAEEVRLYGLKWACKNDEQCRAKANEKINRMRKRSSLEINSKSEQLLMCHQLRYINQLDIVTMVNSLRMTRDDRSRGYLIEALSCVEDKSSINYVLNSLKLKDFNSNEKLQVIQNIFQNSVDGFDIIMELLNSSTNVVEDLNVNRRAFHEILENLAEFATDTESAAQVMAIVEREAPVISADVRTKLSESQSWIERNSAAVIEALNKYL</sequence>
<dbReference type="SUPFAM" id="SSF63737">
    <property type="entry name" value="Leukotriene A4 hydrolase N-terminal domain"/>
    <property type="match status" value="1"/>
</dbReference>
<keyword evidence="4 21" id="KW-0031">Aminopeptidase</keyword>
<dbReference type="EC" id="3.4.11.-" evidence="21"/>
<keyword evidence="22" id="KW-0732">Signal</keyword>
<dbReference type="GO" id="GO:0005737">
    <property type="term" value="C:cytoplasm"/>
    <property type="evidence" value="ECO:0007669"/>
    <property type="project" value="TreeGrafter"/>
</dbReference>
<evidence type="ECO:0000313" key="26">
    <source>
        <dbReference type="EMBL" id="CAG6454752.1"/>
    </source>
</evidence>
<feature type="domain" description="Aminopeptidase N-like N-terminal" evidence="25">
    <location>
        <begin position="37"/>
        <end position="224"/>
    </location>
</feature>
<evidence type="ECO:0000259" key="23">
    <source>
        <dbReference type="Pfam" id="PF01433"/>
    </source>
</evidence>
<dbReference type="InterPro" id="IPR034016">
    <property type="entry name" value="M1_APN-typ"/>
</dbReference>
<evidence type="ECO:0000256" key="21">
    <source>
        <dbReference type="RuleBase" id="RU364040"/>
    </source>
</evidence>
<dbReference type="InterPro" id="IPR024571">
    <property type="entry name" value="ERAP1-like_C_dom"/>
</dbReference>
<evidence type="ECO:0000256" key="17">
    <source>
        <dbReference type="PIRSR" id="PIRSR634016-1"/>
    </source>
</evidence>
<dbReference type="GO" id="GO:0043171">
    <property type="term" value="P:peptide catabolic process"/>
    <property type="evidence" value="ECO:0007669"/>
    <property type="project" value="TreeGrafter"/>
</dbReference>
<keyword evidence="11" id="KW-0735">Signal-anchor</keyword>
<feature type="site" description="Transition state stabilizer" evidence="20">
    <location>
        <position position="420"/>
    </location>
</feature>
<evidence type="ECO:0000256" key="14">
    <source>
        <dbReference type="ARBA" id="ARBA00023136"/>
    </source>
</evidence>
<evidence type="ECO:0000256" key="8">
    <source>
        <dbReference type="ARBA" id="ARBA00022723"/>
    </source>
</evidence>
<evidence type="ECO:0000256" key="1">
    <source>
        <dbReference type="ARBA" id="ARBA00004606"/>
    </source>
</evidence>
<accession>A0A8D8F0I4</accession>
<dbReference type="FunFam" id="1.10.390.10:FF:000013">
    <property type="entry name" value="Aminopeptidase N"/>
    <property type="match status" value="1"/>
</dbReference>
<keyword evidence="5" id="KW-0336">GPI-anchor</keyword>
<feature type="binding site" evidence="18">
    <location>
        <begin position="299"/>
        <end position="303"/>
    </location>
    <ligand>
        <name>substrate</name>
    </ligand>
</feature>
<evidence type="ECO:0000259" key="24">
    <source>
        <dbReference type="Pfam" id="PF11838"/>
    </source>
</evidence>
<protein>
    <recommendedName>
        <fullName evidence="21">Aminopeptidase</fullName>
        <ecNumber evidence="21">3.4.11.-</ecNumber>
    </recommendedName>
</protein>
<keyword evidence="16" id="KW-0449">Lipoprotein</keyword>
<dbReference type="GO" id="GO:0005886">
    <property type="term" value="C:plasma membrane"/>
    <property type="evidence" value="ECO:0007669"/>
    <property type="project" value="UniProtKB-SubCell"/>
</dbReference>
<name>A0A8D8F0I4_CULPI</name>
<evidence type="ECO:0000256" key="4">
    <source>
        <dbReference type="ARBA" id="ARBA00022438"/>
    </source>
</evidence>
<reference evidence="26" key="1">
    <citation type="submission" date="2021-05" db="EMBL/GenBank/DDBJ databases">
        <authorList>
            <person name="Alioto T."/>
            <person name="Alioto T."/>
            <person name="Gomez Garrido J."/>
        </authorList>
    </citation>
    <scope>NUCLEOTIDE SEQUENCE</scope>
</reference>
<dbReference type="AlphaFoldDB" id="A0A8D8F0I4"/>
<dbReference type="SUPFAM" id="SSF55486">
    <property type="entry name" value="Metalloproteases ('zincins'), catalytic domain"/>
    <property type="match status" value="1"/>
</dbReference>
<feature type="signal peptide" evidence="22">
    <location>
        <begin position="1"/>
        <end position="17"/>
    </location>
</feature>
<feature type="binding site" evidence="19">
    <location>
        <position position="339"/>
    </location>
    <ligand>
        <name>Zn(2+)</name>
        <dbReference type="ChEBI" id="CHEBI:29105"/>
        <note>catalytic</note>
    </ligand>
</feature>
<dbReference type="GO" id="GO:0070006">
    <property type="term" value="F:metalloaminopeptidase activity"/>
    <property type="evidence" value="ECO:0007669"/>
    <property type="project" value="TreeGrafter"/>
</dbReference>
<dbReference type="InterPro" id="IPR042097">
    <property type="entry name" value="Aminopeptidase_N-like_N_sf"/>
</dbReference>
<evidence type="ECO:0000256" key="11">
    <source>
        <dbReference type="ARBA" id="ARBA00022968"/>
    </source>
</evidence>
<keyword evidence="8 19" id="KW-0479">Metal-binding</keyword>
<dbReference type="Gene3D" id="1.25.50.20">
    <property type="match status" value="1"/>
</dbReference>
<evidence type="ECO:0000259" key="25">
    <source>
        <dbReference type="Pfam" id="PF17900"/>
    </source>
</evidence>
<dbReference type="InterPro" id="IPR027268">
    <property type="entry name" value="Peptidase_M4/M1_CTD_sf"/>
</dbReference>
<evidence type="ECO:0000256" key="9">
    <source>
        <dbReference type="ARBA" id="ARBA00022801"/>
    </source>
</evidence>
<dbReference type="Gene3D" id="2.60.40.1730">
    <property type="entry name" value="tricorn interacting facor f3 domain"/>
    <property type="match status" value="1"/>
</dbReference>
<keyword evidence="15" id="KW-0325">Glycoprotein</keyword>
<proteinExistence type="inferred from homology"/>
<keyword evidence="6 21" id="KW-0645">Protease</keyword>
<evidence type="ECO:0000256" key="12">
    <source>
        <dbReference type="ARBA" id="ARBA00022989"/>
    </source>
</evidence>
<organism evidence="26">
    <name type="scientific">Culex pipiens</name>
    <name type="common">House mosquito</name>
    <dbReference type="NCBI Taxonomy" id="7175"/>
    <lineage>
        <taxon>Eukaryota</taxon>
        <taxon>Metazoa</taxon>
        <taxon>Ecdysozoa</taxon>
        <taxon>Arthropoda</taxon>
        <taxon>Hexapoda</taxon>
        <taxon>Insecta</taxon>
        <taxon>Pterygota</taxon>
        <taxon>Neoptera</taxon>
        <taxon>Endopterygota</taxon>
        <taxon>Diptera</taxon>
        <taxon>Nematocera</taxon>
        <taxon>Culicoidea</taxon>
        <taxon>Culicidae</taxon>
        <taxon>Culicinae</taxon>
        <taxon>Culicini</taxon>
        <taxon>Culex</taxon>
        <taxon>Culex</taxon>
    </lineage>
</organism>
<feature type="domain" description="Peptidase M1 membrane alanine aminopeptidase" evidence="23">
    <location>
        <begin position="261"/>
        <end position="474"/>
    </location>
</feature>
<dbReference type="Pfam" id="PF01433">
    <property type="entry name" value="Peptidase_M1"/>
    <property type="match status" value="1"/>
</dbReference>
<dbReference type="InterPro" id="IPR001930">
    <property type="entry name" value="Peptidase_M1"/>
</dbReference>
<dbReference type="FunFam" id="2.60.40.1730:FF:000012">
    <property type="entry name" value="Aminopeptidase N"/>
    <property type="match status" value="1"/>
</dbReference>
<feature type="binding site" evidence="18">
    <location>
        <position position="836"/>
    </location>
    <ligand>
        <name>substrate</name>
    </ligand>
</feature>
<feature type="binding site" evidence="19">
    <location>
        <position position="358"/>
    </location>
    <ligand>
        <name>Zn(2+)</name>
        <dbReference type="ChEBI" id="CHEBI:29105"/>
        <note>catalytic</note>
    </ligand>
</feature>
<dbReference type="Gene3D" id="2.60.40.1910">
    <property type="match status" value="1"/>
</dbReference>
<dbReference type="Gene3D" id="1.10.390.10">
    <property type="entry name" value="Neutral Protease Domain 2"/>
    <property type="match status" value="1"/>
</dbReference>